<protein>
    <submittedName>
        <fullName evidence="2">Uncharacterized protein</fullName>
    </submittedName>
</protein>
<gene>
    <name evidence="2" type="ORF">SVUK_LOCUS15214</name>
</gene>
<feature type="region of interest" description="Disordered" evidence="1">
    <location>
        <begin position="1"/>
        <end position="23"/>
    </location>
</feature>
<sequence length="154" mass="16609">MAAREDSGVMRTESPDCMNGGLESFSQSDLVAATKRVKGNKETVSSKKPKVEVLTLSDDECDLSPTISHLVTSASFATQTISQQDVGIELWRQDSRGLYLLIVTRNSAGPSIWSIHVTNTPAHLVGGFPRGCIPFDAHLSSVLLINDQPIDALL</sequence>
<dbReference type="Proteomes" id="UP000270094">
    <property type="component" value="Unassembled WGS sequence"/>
</dbReference>
<accession>A0A3P7JA39</accession>
<reference evidence="2 3" key="1">
    <citation type="submission" date="2018-11" db="EMBL/GenBank/DDBJ databases">
        <authorList>
            <consortium name="Pathogen Informatics"/>
        </authorList>
    </citation>
    <scope>NUCLEOTIDE SEQUENCE [LARGE SCALE GENOMIC DNA]</scope>
</reference>
<evidence type="ECO:0000313" key="3">
    <source>
        <dbReference type="Proteomes" id="UP000270094"/>
    </source>
</evidence>
<proteinExistence type="predicted"/>
<dbReference type="AlphaFoldDB" id="A0A3P7JA39"/>
<organism evidence="2 3">
    <name type="scientific">Strongylus vulgaris</name>
    <name type="common">Blood worm</name>
    <dbReference type="NCBI Taxonomy" id="40348"/>
    <lineage>
        <taxon>Eukaryota</taxon>
        <taxon>Metazoa</taxon>
        <taxon>Ecdysozoa</taxon>
        <taxon>Nematoda</taxon>
        <taxon>Chromadorea</taxon>
        <taxon>Rhabditida</taxon>
        <taxon>Rhabditina</taxon>
        <taxon>Rhabditomorpha</taxon>
        <taxon>Strongyloidea</taxon>
        <taxon>Strongylidae</taxon>
        <taxon>Strongylus</taxon>
    </lineage>
</organism>
<name>A0A3P7JA39_STRVU</name>
<keyword evidence="3" id="KW-1185">Reference proteome</keyword>
<dbReference type="EMBL" id="UYYB01107758">
    <property type="protein sequence ID" value="VDM80216.1"/>
    <property type="molecule type" value="Genomic_DNA"/>
</dbReference>
<evidence type="ECO:0000313" key="2">
    <source>
        <dbReference type="EMBL" id="VDM80216.1"/>
    </source>
</evidence>
<evidence type="ECO:0000256" key="1">
    <source>
        <dbReference type="SAM" id="MobiDB-lite"/>
    </source>
</evidence>